<organism evidence="1 2">
    <name type="scientific">Bacillus altitudinis</name>
    <dbReference type="NCBI Taxonomy" id="293387"/>
    <lineage>
        <taxon>Bacteria</taxon>
        <taxon>Bacillati</taxon>
        <taxon>Bacillota</taxon>
        <taxon>Bacilli</taxon>
        <taxon>Bacillales</taxon>
        <taxon>Bacillaceae</taxon>
        <taxon>Bacillus</taxon>
    </lineage>
</organism>
<dbReference type="AlphaFoldDB" id="A0A653MEV4"/>
<name>A0A653MEV4_BACAB</name>
<accession>A0A653MEV4</accession>
<protein>
    <submittedName>
        <fullName evidence="1">Uncharacterized protein</fullName>
    </submittedName>
</protein>
<reference evidence="1 2" key="1">
    <citation type="submission" date="2019-10" db="EMBL/GenBank/DDBJ databases">
        <authorList>
            <person name="Karimi E."/>
        </authorList>
    </citation>
    <scope>NUCLEOTIDE SEQUENCE [LARGE SCALE GENOMIC DNA]</scope>
    <source>
        <strain evidence="1">Bacillus sp. 348</strain>
    </source>
</reference>
<dbReference type="Proteomes" id="UP000433089">
    <property type="component" value="Unassembled WGS sequence"/>
</dbReference>
<proteinExistence type="predicted"/>
<gene>
    <name evidence="1" type="ORF">BACI348_30050</name>
</gene>
<evidence type="ECO:0000313" key="2">
    <source>
        <dbReference type="Proteomes" id="UP000433089"/>
    </source>
</evidence>
<sequence>MKNINFTYVSTEFKMNTTFQHKGRVQNEKYILSIAHISFSRRFFRHRHFRIRRIRHTGHHF</sequence>
<dbReference type="EMBL" id="CABWLH010000008">
    <property type="protein sequence ID" value="VXB02799.1"/>
    <property type="molecule type" value="Genomic_DNA"/>
</dbReference>
<evidence type="ECO:0000313" key="1">
    <source>
        <dbReference type="EMBL" id="VXB02799.1"/>
    </source>
</evidence>